<dbReference type="Pfam" id="PF19054">
    <property type="entry name" value="DUF5753"/>
    <property type="match status" value="1"/>
</dbReference>
<feature type="domain" description="HTH cro/C1-type" evidence="1">
    <location>
        <begin position="21"/>
        <end position="57"/>
    </location>
</feature>
<sequence length="266" mass="29512">MAARRQRSKVAPALVAFGRQMRQRREAKGLKQQTIAHLTQVSPAQVSRIESGKKRATRTFVEIVDDCVEAGGSLISLWEDLNRDGHPIPLWFDWPKVESDAAELISWEHTIVPGLLQTVAYSRAFLDTDEAREARIARQSVLTRESPAPVVLVALLSEAVLHHKVGSSEVMREQLAHLLAMSELPNVTVQIVRNNGRPAGTGGAFVVATMEDRSEVSYLETTVRGVTTDDPADLAALSDVLRELRARALTEDMSRDVMREALEKWT</sequence>
<proteinExistence type="predicted"/>
<dbReference type="SUPFAM" id="SSF47413">
    <property type="entry name" value="lambda repressor-like DNA-binding domains"/>
    <property type="match status" value="1"/>
</dbReference>
<dbReference type="Pfam" id="PF13560">
    <property type="entry name" value="HTH_31"/>
    <property type="match status" value="1"/>
</dbReference>
<dbReference type="Proteomes" id="UP001596380">
    <property type="component" value="Unassembled WGS sequence"/>
</dbReference>
<protein>
    <submittedName>
        <fullName evidence="2">Helix-turn-helix domain-containing protein</fullName>
    </submittedName>
</protein>
<organism evidence="2 3">
    <name type="scientific">Actinomadura yumaensis</name>
    <dbReference type="NCBI Taxonomy" id="111807"/>
    <lineage>
        <taxon>Bacteria</taxon>
        <taxon>Bacillati</taxon>
        <taxon>Actinomycetota</taxon>
        <taxon>Actinomycetes</taxon>
        <taxon>Streptosporangiales</taxon>
        <taxon>Thermomonosporaceae</taxon>
        <taxon>Actinomadura</taxon>
    </lineage>
</organism>
<keyword evidence="3" id="KW-1185">Reference proteome</keyword>
<gene>
    <name evidence="2" type="ORF">ACFQKB_21525</name>
</gene>
<name>A0ABW2CPN2_9ACTN</name>
<accession>A0ABW2CPN2</accession>
<dbReference type="CDD" id="cd00093">
    <property type="entry name" value="HTH_XRE"/>
    <property type="match status" value="1"/>
</dbReference>
<evidence type="ECO:0000313" key="3">
    <source>
        <dbReference type="Proteomes" id="UP001596380"/>
    </source>
</evidence>
<dbReference type="InterPro" id="IPR001387">
    <property type="entry name" value="Cro/C1-type_HTH"/>
</dbReference>
<dbReference type="InterPro" id="IPR010982">
    <property type="entry name" value="Lambda_DNA-bd_dom_sf"/>
</dbReference>
<dbReference type="EMBL" id="JBHSXS010000012">
    <property type="protein sequence ID" value="MFC6882350.1"/>
    <property type="molecule type" value="Genomic_DNA"/>
</dbReference>
<evidence type="ECO:0000259" key="1">
    <source>
        <dbReference type="PROSITE" id="PS50943"/>
    </source>
</evidence>
<evidence type="ECO:0000313" key="2">
    <source>
        <dbReference type="EMBL" id="MFC6882350.1"/>
    </source>
</evidence>
<dbReference type="Gene3D" id="1.10.260.40">
    <property type="entry name" value="lambda repressor-like DNA-binding domains"/>
    <property type="match status" value="1"/>
</dbReference>
<dbReference type="SMART" id="SM00530">
    <property type="entry name" value="HTH_XRE"/>
    <property type="match status" value="1"/>
</dbReference>
<reference evidence="3" key="1">
    <citation type="journal article" date="2019" name="Int. J. Syst. Evol. Microbiol.">
        <title>The Global Catalogue of Microorganisms (GCM) 10K type strain sequencing project: providing services to taxonomists for standard genome sequencing and annotation.</title>
        <authorList>
            <consortium name="The Broad Institute Genomics Platform"/>
            <consortium name="The Broad Institute Genome Sequencing Center for Infectious Disease"/>
            <person name="Wu L."/>
            <person name="Ma J."/>
        </authorList>
    </citation>
    <scope>NUCLEOTIDE SEQUENCE [LARGE SCALE GENOMIC DNA]</scope>
    <source>
        <strain evidence="3">JCM 3369</strain>
    </source>
</reference>
<dbReference type="InterPro" id="IPR043917">
    <property type="entry name" value="DUF5753"/>
</dbReference>
<dbReference type="RefSeq" id="WP_241683794.1">
    <property type="nucleotide sequence ID" value="NZ_JBHSXE010000001.1"/>
</dbReference>
<dbReference type="PROSITE" id="PS50943">
    <property type="entry name" value="HTH_CROC1"/>
    <property type="match status" value="1"/>
</dbReference>
<comment type="caution">
    <text evidence="2">The sequence shown here is derived from an EMBL/GenBank/DDBJ whole genome shotgun (WGS) entry which is preliminary data.</text>
</comment>